<accession>A0A507FKI4</accession>
<dbReference type="OrthoDB" id="18915at2759"/>
<dbReference type="PANTHER" id="PTHR12931">
    <property type="entry name" value="UBIQUITIN THIOLESTERASE PROTEIN OTUB"/>
    <property type="match status" value="1"/>
</dbReference>
<name>A0A507FKI4_9FUNG</name>
<dbReference type="InterPro" id="IPR038765">
    <property type="entry name" value="Papain-like_cys_pep_sf"/>
</dbReference>
<dbReference type="GO" id="GO:0006508">
    <property type="term" value="P:proteolysis"/>
    <property type="evidence" value="ECO:0007669"/>
    <property type="project" value="UniProtKB-KW"/>
</dbReference>
<dbReference type="STRING" id="246404.A0A507FKI4"/>
<dbReference type="InterPro" id="IPR042468">
    <property type="entry name" value="Peptidase_C65_otubain_sub1"/>
</dbReference>
<dbReference type="GO" id="GO:0043130">
    <property type="term" value="F:ubiquitin binding"/>
    <property type="evidence" value="ECO:0007669"/>
    <property type="project" value="TreeGrafter"/>
</dbReference>
<dbReference type="EMBL" id="QEAP01000036">
    <property type="protein sequence ID" value="TPX76783.1"/>
    <property type="molecule type" value="Genomic_DNA"/>
</dbReference>
<evidence type="ECO:0000256" key="4">
    <source>
        <dbReference type="ARBA" id="ARBA00022786"/>
    </source>
</evidence>
<dbReference type="Gene3D" id="3.30.200.60">
    <property type="entry name" value="Peptidase C65 Otubain, subdomain 1"/>
    <property type="match status" value="1"/>
</dbReference>
<keyword evidence="9" id="KW-1185">Reference proteome</keyword>
<dbReference type="GO" id="GO:0005634">
    <property type="term" value="C:nucleus"/>
    <property type="evidence" value="ECO:0007669"/>
    <property type="project" value="TreeGrafter"/>
</dbReference>
<dbReference type="SUPFAM" id="SSF54001">
    <property type="entry name" value="Cysteine proteinases"/>
    <property type="match status" value="1"/>
</dbReference>
<evidence type="ECO:0000256" key="3">
    <source>
        <dbReference type="ARBA" id="ARBA00022670"/>
    </source>
</evidence>
<proteinExistence type="predicted"/>
<keyword evidence="3" id="KW-0645">Protease</keyword>
<evidence type="ECO:0000256" key="2">
    <source>
        <dbReference type="ARBA" id="ARBA00012759"/>
    </source>
</evidence>
<evidence type="ECO:0000313" key="9">
    <source>
        <dbReference type="Proteomes" id="UP000320333"/>
    </source>
</evidence>
<dbReference type="PROSITE" id="PS50802">
    <property type="entry name" value="OTU"/>
    <property type="match status" value="1"/>
</dbReference>
<dbReference type="CDD" id="cd22749">
    <property type="entry name" value="Otubain_C65"/>
    <property type="match status" value="1"/>
</dbReference>
<keyword evidence="4" id="KW-0833">Ubl conjugation pathway</keyword>
<dbReference type="InterPro" id="IPR003323">
    <property type="entry name" value="OTU_dom"/>
</dbReference>
<organism evidence="8 9">
    <name type="scientific">Chytriomyces confervae</name>
    <dbReference type="NCBI Taxonomy" id="246404"/>
    <lineage>
        <taxon>Eukaryota</taxon>
        <taxon>Fungi</taxon>
        <taxon>Fungi incertae sedis</taxon>
        <taxon>Chytridiomycota</taxon>
        <taxon>Chytridiomycota incertae sedis</taxon>
        <taxon>Chytridiomycetes</taxon>
        <taxon>Chytridiales</taxon>
        <taxon>Chytriomycetaceae</taxon>
        <taxon>Chytriomyces</taxon>
    </lineage>
</organism>
<gene>
    <name evidence="8" type="ORF">CcCBS67573_g01929</name>
</gene>
<reference evidence="8 9" key="1">
    <citation type="journal article" date="2019" name="Sci. Rep.">
        <title>Comparative genomics of chytrid fungi reveal insights into the obligate biotrophic and pathogenic lifestyle of Synchytrium endobioticum.</title>
        <authorList>
            <person name="van de Vossenberg B.T.L.H."/>
            <person name="Warris S."/>
            <person name="Nguyen H.D.T."/>
            <person name="van Gent-Pelzer M.P.E."/>
            <person name="Joly D.L."/>
            <person name="van de Geest H.C."/>
            <person name="Bonants P.J.M."/>
            <person name="Smith D.S."/>
            <person name="Levesque C.A."/>
            <person name="van der Lee T.A.J."/>
        </authorList>
    </citation>
    <scope>NUCLEOTIDE SEQUENCE [LARGE SCALE GENOMIC DNA]</scope>
    <source>
        <strain evidence="8 9">CBS 675.73</strain>
    </source>
</reference>
<sequence>MDIEKKADERPSDTEILAYEKTLRAEFLAAPLVGASTGFGALLAEFHEGNIFHKKVQQLSGKAVAFRAIRKDGNCFYRALCFALCEALLNFQGTEWAKRVRERVLDSRKILISAGYDPIITDDFFEPLGEAIAETYSIEKLTEAFEKDYISDTIVCYLRLVTAAELKLNRDLYEAFILDSHPTIEDFISHQVEPMGIESDQIHIVAMSNALGVTINVANLDGSDADLNFHDITPMMPLELENPKSQPVLNLLYRPGHYDIVYL</sequence>
<evidence type="ECO:0000259" key="7">
    <source>
        <dbReference type="PROSITE" id="PS50802"/>
    </source>
</evidence>
<dbReference type="EC" id="3.4.19.12" evidence="2"/>
<dbReference type="AlphaFoldDB" id="A0A507FKI4"/>
<evidence type="ECO:0000256" key="1">
    <source>
        <dbReference type="ARBA" id="ARBA00000707"/>
    </source>
</evidence>
<evidence type="ECO:0000256" key="5">
    <source>
        <dbReference type="ARBA" id="ARBA00022801"/>
    </source>
</evidence>
<feature type="domain" description="OTU" evidence="7">
    <location>
        <begin position="64"/>
        <end position="263"/>
    </location>
</feature>
<protein>
    <recommendedName>
        <fullName evidence="2">ubiquitinyl hydrolase 1</fullName>
        <ecNumber evidence="2">3.4.19.12</ecNumber>
    </recommendedName>
</protein>
<dbReference type="Proteomes" id="UP000320333">
    <property type="component" value="Unassembled WGS sequence"/>
</dbReference>
<dbReference type="GO" id="GO:0004843">
    <property type="term" value="F:cysteine-type deubiquitinase activity"/>
    <property type="evidence" value="ECO:0007669"/>
    <property type="project" value="UniProtKB-EC"/>
</dbReference>
<comment type="catalytic activity">
    <reaction evidence="1">
        <text>Thiol-dependent hydrolysis of ester, thioester, amide, peptide and isopeptide bonds formed by the C-terminal Gly of ubiquitin (a 76-residue protein attached to proteins as an intracellular targeting signal).</text>
        <dbReference type="EC" id="3.4.19.12"/>
    </reaction>
</comment>
<dbReference type="InterPro" id="IPR019400">
    <property type="entry name" value="Peptidase_C65_otubain"/>
</dbReference>
<dbReference type="InterPro" id="IPR042467">
    <property type="entry name" value="Peptidase_C65_otubain_sub2"/>
</dbReference>
<keyword evidence="6" id="KW-0788">Thiol protease</keyword>
<dbReference type="Pfam" id="PF10275">
    <property type="entry name" value="Peptidase_C65"/>
    <property type="match status" value="1"/>
</dbReference>
<evidence type="ECO:0000313" key="8">
    <source>
        <dbReference type="EMBL" id="TPX76783.1"/>
    </source>
</evidence>
<dbReference type="Gene3D" id="1.20.1300.20">
    <property type="entry name" value="Peptidase C65 Otubain, subdomain 2"/>
    <property type="match status" value="1"/>
</dbReference>
<comment type="caution">
    <text evidence="8">The sequence shown here is derived from an EMBL/GenBank/DDBJ whole genome shotgun (WGS) entry which is preliminary data.</text>
</comment>
<keyword evidence="5" id="KW-0378">Hydrolase</keyword>
<dbReference type="PANTHER" id="PTHR12931:SF15">
    <property type="entry name" value="UBIQUITIN THIOESTERASE OTUBAIN-LIKE"/>
    <property type="match status" value="1"/>
</dbReference>
<evidence type="ECO:0000256" key="6">
    <source>
        <dbReference type="ARBA" id="ARBA00022807"/>
    </source>
</evidence>
<dbReference type="GO" id="GO:0071108">
    <property type="term" value="P:protein K48-linked deubiquitination"/>
    <property type="evidence" value="ECO:0007669"/>
    <property type="project" value="TreeGrafter"/>
</dbReference>